<organism evidence="1 2">
    <name type="scientific">Lactobacillus kalixensis DSM 16043</name>
    <dbReference type="NCBI Taxonomy" id="1423763"/>
    <lineage>
        <taxon>Bacteria</taxon>
        <taxon>Bacillati</taxon>
        <taxon>Bacillota</taxon>
        <taxon>Bacilli</taxon>
        <taxon>Lactobacillales</taxon>
        <taxon>Lactobacillaceae</taxon>
        <taxon>Lactobacillus</taxon>
    </lineage>
</organism>
<keyword evidence="2" id="KW-1185">Reference proteome</keyword>
<protein>
    <submittedName>
        <fullName evidence="1">Uncharacterized protein</fullName>
    </submittedName>
</protein>
<reference evidence="1 2" key="1">
    <citation type="journal article" date="2015" name="Genome Announc.">
        <title>Expanding the biotechnology potential of lactobacilli through comparative genomics of 213 strains and associated genera.</title>
        <authorList>
            <person name="Sun Z."/>
            <person name="Harris H.M."/>
            <person name="McCann A."/>
            <person name="Guo C."/>
            <person name="Argimon S."/>
            <person name="Zhang W."/>
            <person name="Yang X."/>
            <person name="Jeffery I.B."/>
            <person name="Cooney J.C."/>
            <person name="Kagawa T.F."/>
            <person name="Liu W."/>
            <person name="Song Y."/>
            <person name="Salvetti E."/>
            <person name="Wrobel A."/>
            <person name="Rasinkangas P."/>
            <person name="Parkhill J."/>
            <person name="Rea M.C."/>
            <person name="O'Sullivan O."/>
            <person name="Ritari J."/>
            <person name="Douillard F.P."/>
            <person name="Paul Ross R."/>
            <person name="Yang R."/>
            <person name="Briner A.E."/>
            <person name="Felis G.E."/>
            <person name="de Vos W.M."/>
            <person name="Barrangou R."/>
            <person name="Klaenhammer T.R."/>
            <person name="Caufield P.W."/>
            <person name="Cui Y."/>
            <person name="Zhang H."/>
            <person name="O'Toole P.W."/>
        </authorList>
    </citation>
    <scope>NUCLEOTIDE SEQUENCE [LARGE SCALE GENOMIC DNA]</scope>
    <source>
        <strain evidence="1 2">DSM 16043</strain>
    </source>
</reference>
<dbReference type="AlphaFoldDB" id="A0A0R1UEV8"/>
<gene>
    <name evidence="1" type="ORF">FC46_GL000762</name>
</gene>
<comment type="caution">
    <text evidence="1">The sequence shown here is derived from an EMBL/GenBank/DDBJ whole genome shotgun (WGS) entry which is preliminary data.</text>
</comment>
<dbReference type="PATRIC" id="fig|1423763.3.peg.769"/>
<dbReference type="Proteomes" id="UP000051036">
    <property type="component" value="Unassembled WGS sequence"/>
</dbReference>
<proteinExistence type="predicted"/>
<accession>A0A0R1UEV8</accession>
<sequence>MHQYDTVADVAEACKSGNYMTEKEAIDLLTKQKWTSLLFPYEIEDVLSDNFR</sequence>
<name>A0A0R1UEV8_9LACO</name>
<evidence type="ECO:0000313" key="2">
    <source>
        <dbReference type="Proteomes" id="UP000051036"/>
    </source>
</evidence>
<evidence type="ECO:0000313" key="1">
    <source>
        <dbReference type="EMBL" id="KRL89587.1"/>
    </source>
</evidence>
<dbReference type="EMBL" id="AZFM01000021">
    <property type="protein sequence ID" value="KRL89587.1"/>
    <property type="molecule type" value="Genomic_DNA"/>
</dbReference>